<evidence type="ECO:0008006" key="3">
    <source>
        <dbReference type="Google" id="ProtNLM"/>
    </source>
</evidence>
<protein>
    <recommendedName>
        <fullName evidence="3">EF-hand domain-containing protein</fullName>
    </recommendedName>
</protein>
<dbReference type="Gene3D" id="2.160.20.110">
    <property type="match status" value="1"/>
</dbReference>
<dbReference type="EMBL" id="NBIU01000030">
    <property type="protein sequence ID" value="PZT47516.1"/>
    <property type="molecule type" value="Genomic_DNA"/>
</dbReference>
<reference evidence="1 2" key="1">
    <citation type="submission" date="2017-03" db="EMBL/GenBank/DDBJ databases">
        <title>Genomic and clinical evidence uncovers the enterohepatic species Helicobacter valdiviensis as a potential human intestinal pathogen.</title>
        <authorList>
            <person name="Fresia P."/>
            <person name="Jara R."/>
            <person name="Sierra R."/>
            <person name="Ferres I."/>
            <person name="Greif G."/>
            <person name="Iraola G."/>
            <person name="Collado L."/>
        </authorList>
    </citation>
    <scope>NUCLEOTIDE SEQUENCE [LARGE SCALE GENOMIC DNA]</scope>
    <source>
        <strain evidence="1 2">WBE14</strain>
    </source>
</reference>
<dbReference type="InterPro" id="IPR018247">
    <property type="entry name" value="EF_Hand_1_Ca_BS"/>
</dbReference>
<evidence type="ECO:0000313" key="2">
    <source>
        <dbReference type="Proteomes" id="UP000249746"/>
    </source>
</evidence>
<gene>
    <name evidence="1" type="ORF">B6S12_08575</name>
</gene>
<comment type="caution">
    <text evidence="1">The sequence shown here is derived from an EMBL/GenBank/DDBJ whole genome shotgun (WGS) entry which is preliminary data.</text>
</comment>
<dbReference type="RefSeq" id="WP_181451017.1">
    <property type="nucleotide sequence ID" value="NZ_NBIU01000030.1"/>
</dbReference>
<name>A0A2W6NJG2_9HELI</name>
<dbReference type="PROSITE" id="PS00018">
    <property type="entry name" value="EF_HAND_1"/>
    <property type="match status" value="1"/>
</dbReference>
<feature type="non-terminal residue" evidence="1">
    <location>
        <position position="1"/>
    </location>
</feature>
<dbReference type="Proteomes" id="UP000249746">
    <property type="component" value="Unassembled WGS sequence"/>
</dbReference>
<dbReference type="AlphaFoldDB" id="A0A2W6NJG2"/>
<sequence>ITTKNGLTLIGNKVDIQKGNLINTGTNKDKNQSIYLVGDKIYIDADATNLSGNTIYATAFSKGYIQRQMNKFAKDNYQFGNYDKLITNQGYTDSNNTTTQGKDFKKAITIGNMGSAIENAKEWWYFADGWNYDDEVLNKWGRGDIRDIDEFRLVGDIDFGGDKGKNYANFGIDLDGNGTIESHEYTNMIISHRIFNDKTDGFNKVFDGQGYTLSNINIDHEVNKGGTHSVGIFGMVSEGGILKNVNVDYKGGGVSASSIGNGIQGIGGFVGAAYGGTFENIKLYNLSKVSTDSTKFSVNGVGGFIGYIARNSQYIDIDVYLTPSAIIENTSNNPKSTKGKFFGIVDDDNVDNLILDNINVYYKKDTLGEATADQGYADKGITFIAYDEEPIVEIKDNNNGLTEVILDKSDYDSSIVTDIYNQIVGEEIVVDLEQLFIYDTETKRIVLNEKYLETIGKYYPQAVAFLEAFYSEEGLGDKFEEWYNLGIDDNIGKITQAKNDFLDFLNNNLQTKIKLFEEWKSNYELYTSGLATEEQMKNLESWFKNNGANLKAYQAFLDNPMLTDIGEHNFKLGDGSLSFVNGKGYKGLSTPIQQEGGSDQTITSPLKDINASMLDKQQVVLIKPAEEEKETLDEEKGVLNQRTCVVSENFKTNNPCMAQRI</sequence>
<organism evidence="1 2">
    <name type="scientific">Helicobacter valdiviensis</name>
    <dbReference type="NCBI Taxonomy" id="1458358"/>
    <lineage>
        <taxon>Bacteria</taxon>
        <taxon>Pseudomonadati</taxon>
        <taxon>Campylobacterota</taxon>
        <taxon>Epsilonproteobacteria</taxon>
        <taxon>Campylobacterales</taxon>
        <taxon>Helicobacteraceae</taxon>
        <taxon>Helicobacter</taxon>
    </lineage>
</organism>
<accession>A0A2W6NJG2</accession>
<keyword evidence="2" id="KW-1185">Reference proteome</keyword>
<proteinExistence type="predicted"/>
<evidence type="ECO:0000313" key="1">
    <source>
        <dbReference type="EMBL" id="PZT47516.1"/>
    </source>
</evidence>